<evidence type="ECO:0000313" key="2">
    <source>
        <dbReference type="EMBL" id="MCS4533446.1"/>
    </source>
</evidence>
<organism evidence="2 3">
    <name type="scientific">Neisseria montereyensis</name>
    <dbReference type="NCBI Taxonomy" id="2973938"/>
    <lineage>
        <taxon>Bacteria</taxon>
        <taxon>Pseudomonadati</taxon>
        <taxon>Pseudomonadota</taxon>
        <taxon>Betaproteobacteria</taxon>
        <taxon>Neisseriales</taxon>
        <taxon>Neisseriaceae</taxon>
        <taxon>Neisseria</taxon>
    </lineage>
</organism>
<comment type="caution">
    <text evidence="2">The sequence shown here is derived from an EMBL/GenBank/DDBJ whole genome shotgun (WGS) entry which is preliminary data.</text>
</comment>
<dbReference type="RefSeq" id="WP_259291244.1">
    <property type="nucleotide sequence ID" value="NZ_JANUXW010000002.1"/>
</dbReference>
<dbReference type="InterPro" id="IPR013362">
    <property type="entry name" value="Pilus_4_PilV"/>
</dbReference>
<evidence type="ECO:0000313" key="3">
    <source>
        <dbReference type="Proteomes" id="UP001166947"/>
    </source>
</evidence>
<gene>
    <name evidence="2" type="primary">pilV</name>
    <name evidence="2" type="ORF">NXS09_03925</name>
</gene>
<protein>
    <submittedName>
        <fullName evidence="2">Type IV pilus modification protein PilV</fullName>
    </submittedName>
</protein>
<accession>A0ABT2FBV7</accession>
<dbReference type="InterPro" id="IPR012902">
    <property type="entry name" value="N_methyl_site"/>
</dbReference>
<name>A0ABT2FBV7_9NEIS</name>
<keyword evidence="1" id="KW-0812">Transmembrane</keyword>
<dbReference type="NCBIfam" id="TIGR02523">
    <property type="entry name" value="type_IV_pilV"/>
    <property type="match status" value="1"/>
</dbReference>
<keyword evidence="1" id="KW-0472">Membrane</keyword>
<reference evidence="2" key="1">
    <citation type="submission" date="2022-08" db="EMBL/GenBank/DDBJ databases">
        <authorList>
            <person name="Volokhov D.V."/>
            <person name="Furtak V.A."/>
            <person name="Zagorodnyaya T.A."/>
        </authorList>
    </citation>
    <scope>NUCLEOTIDE SEQUENCE</scope>
    <source>
        <strain evidence="2">CSL10203-ORH2</strain>
    </source>
</reference>
<dbReference type="EMBL" id="JANUXW010000002">
    <property type="protein sequence ID" value="MCS4533446.1"/>
    <property type="molecule type" value="Genomic_DNA"/>
</dbReference>
<proteinExistence type="predicted"/>
<dbReference type="NCBIfam" id="TIGR02532">
    <property type="entry name" value="IV_pilin_GFxxxE"/>
    <property type="match status" value="1"/>
</dbReference>
<dbReference type="PROSITE" id="PS00409">
    <property type="entry name" value="PROKAR_NTER_METHYL"/>
    <property type="match status" value="1"/>
</dbReference>
<feature type="transmembrane region" description="Helical" evidence="1">
    <location>
        <begin position="21"/>
        <end position="42"/>
    </location>
</feature>
<keyword evidence="3" id="KW-1185">Reference proteome</keyword>
<evidence type="ECO:0000256" key="1">
    <source>
        <dbReference type="SAM" id="Phobius"/>
    </source>
</evidence>
<dbReference type="Pfam" id="PF07963">
    <property type="entry name" value="N_methyl"/>
    <property type="match status" value="1"/>
</dbReference>
<sequence length="239" mass="26443">MCNYKIIHNSRGGLKIKQSGMTLLEVLVAMFVLAVGVLALLATQLRTVSSVREAESQTIVAQAVQNLTEGMMINPTLCSKDDKDRKECAGIVNDDTPEGWVIKSYDNNNIIVDKAVSYFFSNPTKVGNGGIKNWSRSDSDGTILNKRDILEDQLGRFENTLLAALPNTDIYYIICVDNTGNDMTTTNGNCSGTRGKDPMVIKVIWETDVEKAEENTSSLQTNQQNNKKITYTYQAQLTE</sequence>
<dbReference type="Proteomes" id="UP001166947">
    <property type="component" value="Unassembled WGS sequence"/>
</dbReference>
<keyword evidence="1" id="KW-1133">Transmembrane helix</keyword>
<reference evidence="2" key="2">
    <citation type="journal article" date="2023" name="Curr. Microbiol.">
        <title>Neisseria montereyensis sp. nov., Isolated from Oropharynx of California Sea Lion (Zalophus californianus): Genomic, Phylogenetic, and Phenotypic Study.</title>
        <authorList>
            <person name="Volokhov D.V."/>
            <person name="Zagorodnyaya T.A."/>
            <person name="Furtak V.A."/>
            <person name="Nattanmai G."/>
            <person name="Randall L."/>
            <person name="Jose S."/>
            <person name="Gao Y."/>
            <person name="Gulland F.M."/>
            <person name="Eisenberg T."/>
            <person name="Delmonte P."/>
            <person name="Blom J."/>
            <person name="Mitchell K.K."/>
        </authorList>
    </citation>
    <scope>NUCLEOTIDE SEQUENCE</scope>
    <source>
        <strain evidence="2">CSL10203-ORH2</strain>
    </source>
</reference>